<dbReference type="AlphaFoldDB" id="M3IJL9"/>
<comment type="subcellular location">
    <subcellularLocation>
        <location evidence="1">Cytoplasm</location>
    </subcellularLocation>
</comment>
<gene>
    <name evidence="4" type="ORF">G210_3198</name>
</gene>
<dbReference type="OMA" id="MKNNIDL"/>
<dbReference type="GO" id="GO:0005737">
    <property type="term" value="C:cytoplasm"/>
    <property type="evidence" value="ECO:0007669"/>
    <property type="project" value="UniProtKB-SubCell"/>
</dbReference>
<proteinExistence type="predicted"/>
<keyword evidence="5" id="KW-1185">Reference proteome</keyword>
<dbReference type="Proteomes" id="UP000011777">
    <property type="component" value="Unassembled WGS sequence"/>
</dbReference>
<comment type="caution">
    <text evidence="4">The sequence shown here is derived from an EMBL/GenBank/DDBJ whole genome shotgun (WGS) entry which is preliminary data.</text>
</comment>
<name>M3IJL9_CANMX</name>
<dbReference type="STRING" id="1245528.M3IJL9"/>
<evidence type="ECO:0000313" key="4">
    <source>
        <dbReference type="EMBL" id="EMG46566.1"/>
    </source>
</evidence>
<dbReference type="GO" id="GO:0007017">
    <property type="term" value="P:microtubule-based process"/>
    <property type="evidence" value="ECO:0007669"/>
    <property type="project" value="InterPro"/>
</dbReference>
<keyword evidence="3" id="KW-0175">Coiled coil</keyword>
<organism evidence="4 5">
    <name type="scientific">Candida maltosa (strain Xu316)</name>
    <name type="common">Yeast</name>
    <dbReference type="NCBI Taxonomy" id="1245528"/>
    <lineage>
        <taxon>Eukaryota</taxon>
        <taxon>Fungi</taxon>
        <taxon>Dikarya</taxon>
        <taxon>Ascomycota</taxon>
        <taxon>Saccharomycotina</taxon>
        <taxon>Pichiomycetes</taxon>
        <taxon>Debaryomycetaceae</taxon>
        <taxon>Candida/Lodderomyces clade</taxon>
        <taxon>Candida</taxon>
    </lineage>
</organism>
<feature type="coiled-coil region" evidence="3">
    <location>
        <begin position="291"/>
        <end position="325"/>
    </location>
</feature>
<reference evidence="4 5" key="1">
    <citation type="submission" date="2013-02" db="EMBL/GenBank/DDBJ databases">
        <title>Genome sequence of Candida maltosa Xu316, a potential industrial strain for xylitol and ethanol production.</title>
        <authorList>
            <person name="Yu J."/>
            <person name="Wang Q."/>
            <person name="Geng X."/>
            <person name="Bao W."/>
            <person name="He P."/>
            <person name="Cai J."/>
        </authorList>
    </citation>
    <scope>NUCLEOTIDE SEQUENCE [LARGE SCALE GENOMIC DNA]</scope>
    <source>
        <strain evidence="5">Xu316</strain>
    </source>
</reference>
<sequence length="343" mass="38981">MNKYSDLPGIELEGQEVFESSDIETEVELTTESDSAPDIENENIDVEHSKNTFARNEIFDSTTYDFSGNVSRINGYHVNQVAETNTEKLARIARELQEIKMQEDSTTKSTVNQMLETLNQLKLSNGGSTSGIKGPGNLLVDDLFNQKISTTPLVSTNIKNLVDIEQRLDTLESTVGSRDTSKPLQLTIQDLHRKISLLDNPEYNFGVIQEEINKLNKELEQLELKKKALNIDDTIVVEKSDKIDELYEKLPNVNKYNQLAPMLLSRLKTLSVIHQEMESTIDLSGSIEQTLENLKQDMKIWDESINKLNERIESQEENFEKNSSIVQERINDLILKVDTLSTD</sequence>
<evidence type="ECO:0000313" key="5">
    <source>
        <dbReference type="Proteomes" id="UP000011777"/>
    </source>
</evidence>
<dbReference type="eggNOG" id="ENOG502S656">
    <property type="taxonomic scope" value="Eukaryota"/>
</dbReference>
<dbReference type="GO" id="GO:0005869">
    <property type="term" value="C:dynactin complex"/>
    <property type="evidence" value="ECO:0007669"/>
    <property type="project" value="InterPro"/>
</dbReference>
<dbReference type="OrthoDB" id="4977at2759"/>
<protein>
    <submittedName>
        <fullName evidence="4">Subunit of the dynactin complex, putative</fullName>
    </submittedName>
</protein>
<evidence type="ECO:0000256" key="1">
    <source>
        <dbReference type="ARBA" id="ARBA00004496"/>
    </source>
</evidence>
<accession>M3IJL9</accession>
<feature type="coiled-coil region" evidence="3">
    <location>
        <begin position="205"/>
        <end position="232"/>
    </location>
</feature>
<evidence type="ECO:0000256" key="2">
    <source>
        <dbReference type="ARBA" id="ARBA00022490"/>
    </source>
</evidence>
<dbReference type="HOGENOM" id="CLU_057740_0_0_1"/>
<dbReference type="EMBL" id="AOGT01001967">
    <property type="protein sequence ID" value="EMG46566.1"/>
    <property type="molecule type" value="Genomic_DNA"/>
</dbReference>
<dbReference type="Pfam" id="PF04912">
    <property type="entry name" value="Dynamitin"/>
    <property type="match status" value="1"/>
</dbReference>
<dbReference type="InterPro" id="IPR028133">
    <property type="entry name" value="Dynamitin"/>
</dbReference>
<dbReference type="PANTHER" id="PTHR15346">
    <property type="entry name" value="DYNACTIN SUBUNIT"/>
    <property type="match status" value="1"/>
</dbReference>
<evidence type="ECO:0000256" key="3">
    <source>
        <dbReference type="SAM" id="Coils"/>
    </source>
</evidence>
<keyword evidence="2" id="KW-0963">Cytoplasm</keyword>